<evidence type="ECO:0000313" key="1">
    <source>
        <dbReference type="EMBL" id="MBE9222229.1"/>
    </source>
</evidence>
<dbReference type="SUPFAM" id="SSF141571">
    <property type="entry name" value="Pentapeptide repeat-like"/>
    <property type="match status" value="1"/>
</dbReference>
<sequence length="275" mass="30633">MVTTTVNADIQAKYNWGERDFPKLQLRRIDLRNANLKGANFRGSDLSYADLRGADLSKADLRDCYFNEANLTGTNLKGANLQGAYFIKAYLIKADLGKANIKEAYLTGSFVTKANFFKADLCGTFLNGTHIGGADFRGAVYDNSTRFDKGFDPASLKMVVVSSFEGAVAHKITIADVVTNFEEIAKITSRYLGGMITAKNFEQSRPDAEWLEQFSMDKNCKITFTGSLNHQATTIQLKWLEKWSNSFVSKCSLIVQDLPNIIEEKSLTIQSLLKK</sequence>
<organism evidence="1 2">
    <name type="scientific">Cyanobacterium stanieri LEGE 03274</name>
    <dbReference type="NCBI Taxonomy" id="1828756"/>
    <lineage>
        <taxon>Bacteria</taxon>
        <taxon>Bacillati</taxon>
        <taxon>Cyanobacteriota</taxon>
        <taxon>Cyanophyceae</taxon>
        <taxon>Oscillatoriophycideae</taxon>
        <taxon>Chroococcales</taxon>
        <taxon>Geminocystaceae</taxon>
        <taxon>Cyanobacterium</taxon>
    </lineage>
</organism>
<proteinExistence type="predicted"/>
<dbReference type="Proteomes" id="UP000654604">
    <property type="component" value="Unassembled WGS sequence"/>
</dbReference>
<evidence type="ECO:0000313" key="2">
    <source>
        <dbReference type="Proteomes" id="UP000654604"/>
    </source>
</evidence>
<dbReference type="PANTHER" id="PTHR14136:SF17">
    <property type="entry name" value="BTB_POZ DOMAIN-CONTAINING PROTEIN KCTD9"/>
    <property type="match status" value="1"/>
</dbReference>
<dbReference type="Gene3D" id="2.160.20.80">
    <property type="entry name" value="E3 ubiquitin-protein ligase SopA"/>
    <property type="match status" value="1"/>
</dbReference>
<reference evidence="1 2" key="1">
    <citation type="submission" date="2020-10" db="EMBL/GenBank/DDBJ databases">
        <authorList>
            <person name="Castelo-Branco R."/>
            <person name="Eusebio N."/>
            <person name="Adriana R."/>
            <person name="Vieira A."/>
            <person name="Brugerolle De Fraissinette N."/>
            <person name="Rezende De Castro R."/>
            <person name="Schneider M.P."/>
            <person name="Vasconcelos V."/>
            <person name="Leao P.N."/>
        </authorList>
    </citation>
    <scope>NUCLEOTIDE SEQUENCE [LARGE SCALE GENOMIC DNA]</scope>
    <source>
        <strain evidence="1 2">LEGE 03274</strain>
    </source>
</reference>
<gene>
    <name evidence="1" type="ORF">IQ215_05915</name>
</gene>
<protein>
    <submittedName>
        <fullName evidence="1">Pentapeptide repeat-containing protein</fullName>
    </submittedName>
</protein>
<dbReference type="InterPro" id="IPR001646">
    <property type="entry name" value="5peptide_repeat"/>
</dbReference>
<dbReference type="RefSeq" id="WP_193800388.1">
    <property type="nucleotide sequence ID" value="NZ_JADEWC010000009.1"/>
</dbReference>
<dbReference type="InterPro" id="IPR051082">
    <property type="entry name" value="Pentapeptide-BTB/POZ_domain"/>
</dbReference>
<dbReference type="EMBL" id="JADEWC010000009">
    <property type="protein sequence ID" value="MBE9222229.1"/>
    <property type="molecule type" value="Genomic_DNA"/>
</dbReference>
<keyword evidence="2" id="KW-1185">Reference proteome</keyword>
<accession>A0ABR9V5W2</accession>
<dbReference type="PANTHER" id="PTHR14136">
    <property type="entry name" value="BTB_POZ DOMAIN-CONTAINING PROTEIN KCTD9"/>
    <property type="match status" value="1"/>
</dbReference>
<comment type="caution">
    <text evidence="1">The sequence shown here is derived from an EMBL/GenBank/DDBJ whole genome shotgun (WGS) entry which is preliminary data.</text>
</comment>
<dbReference type="Pfam" id="PF00805">
    <property type="entry name" value="Pentapeptide"/>
    <property type="match status" value="2"/>
</dbReference>
<name>A0ABR9V5W2_9CHRO</name>